<gene>
    <name evidence="1" type="ORF">B7P43_G11864</name>
</gene>
<dbReference type="EMBL" id="NEVH01013258">
    <property type="protein sequence ID" value="PNF29162.1"/>
    <property type="molecule type" value="Genomic_DNA"/>
</dbReference>
<dbReference type="InParanoid" id="A0A2J7QKP6"/>
<name>A0A2J7QKP6_9NEOP</name>
<evidence type="ECO:0000313" key="2">
    <source>
        <dbReference type="Proteomes" id="UP000235965"/>
    </source>
</evidence>
<evidence type="ECO:0000313" key="1">
    <source>
        <dbReference type="EMBL" id="PNF29162.1"/>
    </source>
</evidence>
<proteinExistence type="predicted"/>
<dbReference type="AlphaFoldDB" id="A0A2J7QKP6"/>
<reference evidence="1 2" key="1">
    <citation type="submission" date="2017-12" db="EMBL/GenBank/DDBJ databases">
        <title>Hemimetabolous genomes reveal molecular basis of termite eusociality.</title>
        <authorList>
            <person name="Harrison M.C."/>
            <person name="Jongepier E."/>
            <person name="Robertson H.M."/>
            <person name="Arning N."/>
            <person name="Bitard-Feildel T."/>
            <person name="Chao H."/>
            <person name="Childers C.P."/>
            <person name="Dinh H."/>
            <person name="Doddapaneni H."/>
            <person name="Dugan S."/>
            <person name="Gowin J."/>
            <person name="Greiner C."/>
            <person name="Han Y."/>
            <person name="Hu H."/>
            <person name="Hughes D.S.T."/>
            <person name="Huylmans A.-K."/>
            <person name="Kemena C."/>
            <person name="Kremer L.P.M."/>
            <person name="Lee S.L."/>
            <person name="Lopez-Ezquerra A."/>
            <person name="Mallet L."/>
            <person name="Monroy-Kuhn J.M."/>
            <person name="Moser A."/>
            <person name="Murali S.C."/>
            <person name="Muzny D.M."/>
            <person name="Otani S."/>
            <person name="Piulachs M.-D."/>
            <person name="Poelchau M."/>
            <person name="Qu J."/>
            <person name="Schaub F."/>
            <person name="Wada-Katsumata A."/>
            <person name="Worley K.C."/>
            <person name="Xie Q."/>
            <person name="Ylla G."/>
            <person name="Poulsen M."/>
            <person name="Gibbs R.A."/>
            <person name="Schal C."/>
            <person name="Richards S."/>
            <person name="Belles X."/>
            <person name="Korb J."/>
            <person name="Bornberg-Bauer E."/>
        </authorList>
    </citation>
    <scope>NUCLEOTIDE SEQUENCE [LARGE SCALE GENOMIC DNA]</scope>
    <source>
        <tissue evidence="1">Whole body</tissue>
    </source>
</reference>
<protein>
    <submittedName>
        <fullName evidence="1">Uncharacterized protein</fullName>
    </submittedName>
</protein>
<organism evidence="1 2">
    <name type="scientific">Cryptotermes secundus</name>
    <dbReference type="NCBI Taxonomy" id="105785"/>
    <lineage>
        <taxon>Eukaryota</taxon>
        <taxon>Metazoa</taxon>
        <taxon>Ecdysozoa</taxon>
        <taxon>Arthropoda</taxon>
        <taxon>Hexapoda</taxon>
        <taxon>Insecta</taxon>
        <taxon>Pterygota</taxon>
        <taxon>Neoptera</taxon>
        <taxon>Polyneoptera</taxon>
        <taxon>Dictyoptera</taxon>
        <taxon>Blattodea</taxon>
        <taxon>Blattoidea</taxon>
        <taxon>Termitoidae</taxon>
        <taxon>Kalotermitidae</taxon>
        <taxon>Cryptotermitinae</taxon>
        <taxon>Cryptotermes</taxon>
    </lineage>
</organism>
<sequence>MRDADAMGNLVLELETLKEMRIDMDRCLEMMQFIRKDLETMAENLETLEALNKDWCHLQKKRRIKNKETDVQKQ</sequence>
<comment type="caution">
    <text evidence="1">The sequence shown here is derived from an EMBL/GenBank/DDBJ whole genome shotgun (WGS) entry which is preliminary data.</text>
</comment>
<dbReference type="Proteomes" id="UP000235965">
    <property type="component" value="Unassembled WGS sequence"/>
</dbReference>
<keyword evidence="2" id="KW-1185">Reference proteome</keyword>
<accession>A0A2J7QKP6</accession>